<accession>A0AA88XGL7</accession>
<dbReference type="AlphaFoldDB" id="A0AA88XGL7"/>
<evidence type="ECO:0000313" key="2">
    <source>
        <dbReference type="Proteomes" id="UP001186944"/>
    </source>
</evidence>
<protein>
    <submittedName>
        <fullName evidence="1">Uncharacterized protein</fullName>
    </submittedName>
</protein>
<evidence type="ECO:0000313" key="1">
    <source>
        <dbReference type="EMBL" id="KAK3085168.1"/>
    </source>
</evidence>
<keyword evidence="2" id="KW-1185">Reference proteome</keyword>
<reference evidence="1" key="1">
    <citation type="submission" date="2019-08" db="EMBL/GenBank/DDBJ databases">
        <title>The improved chromosome-level genome for the pearl oyster Pinctada fucata martensii using PacBio sequencing and Hi-C.</title>
        <authorList>
            <person name="Zheng Z."/>
        </authorList>
    </citation>
    <scope>NUCLEOTIDE SEQUENCE</scope>
    <source>
        <strain evidence="1">ZZ-2019</strain>
        <tissue evidence="1">Adductor muscle</tissue>
    </source>
</reference>
<name>A0AA88XGL7_PINIB</name>
<sequence>MRYDEQVTKFWKIGYKLFHGKFLRFMDGPKHKGQITFGEVPRGMYDPSDAKINFVVPMSKVSDLNLSVLAPNDVKPGLIKPFLEKVALHNTDEKTYKICLDGKKINASKSGSLGDIDLFGFEKQPTLSERKDRLNHEIEFTEECLQKNC</sequence>
<comment type="caution">
    <text evidence="1">The sequence shown here is derived from an EMBL/GenBank/DDBJ whole genome shotgun (WGS) entry which is preliminary data.</text>
</comment>
<dbReference type="EMBL" id="VSWD01000013">
    <property type="protein sequence ID" value="KAK3085168.1"/>
    <property type="molecule type" value="Genomic_DNA"/>
</dbReference>
<dbReference type="Proteomes" id="UP001186944">
    <property type="component" value="Unassembled WGS sequence"/>
</dbReference>
<proteinExistence type="predicted"/>
<organism evidence="1 2">
    <name type="scientific">Pinctada imbricata</name>
    <name type="common">Atlantic pearl-oyster</name>
    <name type="synonym">Pinctada martensii</name>
    <dbReference type="NCBI Taxonomy" id="66713"/>
    <lineage>
        <taxon>Eukaryota</taxon>
        <taxon>Metazoa</taxon>
        <taxon>Spiralia</taxon>
        <taxon>Lophotrochozoa</taxon>
        <taxon>Mollusca</taxon>
        <taxon>Bivalvia</taxon>
        <taxon>Autobranchia</taxon>
        <taxon>Pteriomorphia</taxon>
        <taxon>Pterioida</taxon>
        <taxon>Pterioidea</taxon>
        <taxon>Pteriidae</taxon>
        <taxon>Pinctada</taxon>
    </lineage>
</organism>
<gene>
    <name evidence="1" type="ORF">FSP39_025400</name>
</gene>